<dbReference type="Gene3D" id="1.10.150.240">
    <property type="entry name" value="Putative phosphatase, domain 2"/>
    <property type="match status" value="1"/>
</dbReference>
<dbReference type="InterPro" id="IPR036412">
    <property type="entry name" value="HAD-like_sf"/>
</dbReference>
<dbReference type="InterPro" id="IPR051540">
    <property type="entry name" value="S-2-haloacid_dehalogenase"/>
</dbReference>
<dbReference type="GeneID" id="9420971"/>
<sequence length="248" mass="27639">MSDKGTLILEGVFRLYHSMERPETVTVDSYTTLVDVSSQAAVLEGHVPEIEDGERVSQLWRNQYIQYSMIANDIDAYRPFWELIGQGLRYALEATGYDVPSDVRDRIRKEVYEDRITVFDDVADGIGRVVNAGYEVYVLSNGNPAMLKHLIEAAELEDLVSDTISADEIGVYKPDPAIYQHAATRVGTPIENILHVSGGGMRDVWGAKHAGMMAGWLARPEQKAPHESIGQDPDIVVEDFNDLADQLE</sequence>
<evidence type="ECO:0000256" key="1">
    <source>
        <dbReference type="ARBA" id="ARBA00008106"/>
    </source>
</evidence>
<organism evidence="3 4">
    <name type="scientific">Halalkalicoccus jeotgali (strain DSM 18796 / CECT 7217 / JCM 14584 / KCTC 4019 / B3)</name>
    <dbReference type="NCBI Taxonomy" id="795797"/>
    <lineage>
        <taxon>Archaea</taxon>
        <taxon>Methanobacteriati</taxon>
        <taxon>Methanobacteriota</taxon>
        <taxon>Stenosarchaea group</taxon>
        <taxon>Halobacteria</taxon>
        <taxon>Halobacteriales</taxon>
        <taxon>Halococcaceae</taxon>
        <taxon>Halalkalicoccus</taxon>
    </lineage>
</organism>
<dbReference type="PATRIC" id="fig|795797.19.peg.241"/>
<dbReference type="InterPro" id="IPR006439">
    <property type="entry name" value="HAD-SF_hydro_IA"/>
</dbReference>
<evidence type="ECO:0000313" key="4">
    <source>
        <dbReference type="Proteomes" id="UP000011645"/>
    </source>
</evidence>
<dbReference type="Pfam" id="PF00702">
    <property type="entry name" value="Hydrolase"/>
    <property type="match status" value="1"/>
</dbReference>
<dbReference type="InterPro" id="IPR023198">
    <property type="entry name" value="PGP-like_dom2"/>
</dbReference>
<dbReference type="Gene3D" id="3.40.50.1000">
    <property type="entry name" value="HAD superfamily/HAD-like"/>
    <property type="match status" value="1"/>
</dbReference>
<gene>
    <name evidence="3" type="ORF">C497_01425</name>
</gene>
<dbReference type="PRINTS" id="PR00413">
    <property type="entry name" value="HADHALOGNASE"/>
</dbReference>
<dbReference type="NCBIfam" id="TIGR01428">
    <property type="entry name" value="HAD_type_II"/>
    <property type="match status" value="1"/>
</dbReference>
<dbReference type="GO" id="GO:0019120">
    <property type="term" value="F:hydrolase activity, acting on acid halide bonds, in C-halide compounds"/>
    <property type="evidence" value="ECO:0007669"/>
    <property type="project" value="InterPro"/>
</dbReference>
<name>L9VW20_HALJB</name>
<dbReference type="AlphaFoldDB" id="L9VW20"/>
<proteinExistence type="inferred from homology"/>
<dbReference type="Proteomes" id="UP000011645">
    <property type="component" value="Unassembled WGS sequence"/>
</dbReference>
<dbReference type="InterPro" id="IPR006328">
    <property type="entry name" value="2-HAD"/>
</dbReference>
<dbReference type="RefSeq" id="WP_008413940.1">
    <property type="nucleotide sequence ID" value="NC_014298.1"/>
</dbReference>
<protein>
    <submittedName>
        <fullName evidence="3">Haloacid dehalogenase</fullName>
    </submittedName>
</protein>
<evidence type="ECO:0000313" key="3">
    <source>
        <dbReference type="EMBL" id="ELY41379.1"/>
    </source>
</evidence>
<dbReference type="SFLD" id="SFLDG01129">
    <property type="entry name" value="C1.5:_HAD__Beta-PGM__Phosphata"/>
    <property type="match status" value="1"/>
</dbReference>
<comment type="caution">
    <text evidence="3">The sequence shown here is derived from an EMBL/GenBank/DDBJ whole genome shotgun (WGS) entry which is preliminary data.</text>
</comment>
<dbReference type="EMBL" id="AOHV01000005">
    <property type="protein sequence ID" value="ELY41379.1"/>
    <property type="molecule type" value="Genomic_DNA"/>
</dbReference>
<dbReference type="SUPFAM" id="SSF56784">
    <property type="entry name" value="HAD-like"/>
    <property type="match status" value="1"/>
</dbReference>
<accession>L9VW20</accession>
<dbReference type="PANTHER" id="PTHR43316:SF3">
    <property type="entry name" value="HALOACID DEHALOGENASE, TYPE II (AFU_ORTHOLOGUE AFUA_2G07750)-RELATED"/>
    <property type="match status" value="1"/>
</dbReference>
<dbReference type="PANTHER" id="PTHR43316">
    <property type="entry name" value="HYDROLASE, HALOACID DELAHOGENASE-RELATED"/>
    <property type="match status" value="1"/>
</dbReference>
<dbReference type="SFLD" id="SFLDS00003">
    <property type="entry name" value="Haloacid_Dehalogenase"/>
    <property type="match status" value="1"/>
</dbReference>
<dbReference type="InterPro" id="IPR023214">
    <property type="entry name" value="HAD_sf"/>
</dbReference>
<evidence type="ECO:0000256" key="2">
    <source>
        <dbReference type="ARBA" id="ARBA00022801"/>
    </source>
</evidence>
<reference evidence="3 4" key="1">
    <citation type="journal article" date="2014" name="PLoS Genet.">
        <title>Phylogenetically driven sequencing of extremely halophilic archaea reveals strategies for static and dynamic osmo-response.</title>
        <authorList>
            <person name="Becker E.A."/>
            <person name="Seitzer P.M."/>
            <person name="Tritt A."/>
            <person name="Larsen D."/>
            <person name="Krusor M."/>
            <person name="Yao A.I."/>
            <person name="Wu D."/>
            <person name="Madern D."/>
            <person name="Eisen J.A."/>
            <person name="Darling A.E."/>
            <person name="Facciotti M.T."/>
        </authorList>
    </citation>
    <scope>NUCLEOTIDE SEQUENCE [LARGE SCALE GENOMIC DNA]</scope>
    <source>
        <strain evidence="4">DSM 18796 / CECT 7217 / JCM 14584 / KCTC 4019 / B3</strain>
    </source>
</reference>
<keyword evidence="4" id="KW-1185">Reference proteome</keyword>
<dbReference type="NCBIfam" id="TIGR01549">
    <property type="entry name" value="HAD-SF-IA-v1"/>
    <property type="match status" value="1"/>
</dbReference>
<comment type="similarity">
    <text evidence="1">Belongs to the HAD-like hydrolase superfamily. S-2-haloalkanoic acid dehalogenase family.</text>
</comment>
<keyword evidence="2" id="KW-0378">Hydrolase</keyword>